<dbReference type="AlphaFoldDB" id="A0A382P8H9"/>
<name>A0A382P8H9_9ZZZZ</name>
<organism evidence="2">
    <name type="scientific">marine metagenome</name>
    <dbReference type="NCBI Taxonomy" id="408172"/>
    <lineage>
        <taxon>unclassified sequences</taxon>
        <taxon>metagenomes</taxon>
        <taxon>ecological metagenomes</taxon>
    </lineage>
</organism>
<feature type="domain" description="ATPase dynein-related AAA" evidence="1">
    <location>
        <begin position="48"/>
        <end position="141"/>
    </location>
</feature>
<dbReference type="InterPro" id="IPR001270">
    <property type="entry name" value="ClpA/B"/>
</dbReference>
<proteinExistence type="predicted"/>
<feature type="non-terminal residue" evidence="2">
    <location>
        <position position="350"/>
    </location>
</feature>
<dbReference type="CDD" id="cd00009">
    <property type="entry name" value="AAA"/>
    <property type="match status" value="1"/>
</dbReference>
<dbReference type="InterPro" id="IPR011704">
    <property type="entry name" value="ATPase_dyneun-rel_AAA"/>
</dbReference>
<dbReference type="GO" id="GO:0005524">
    <property type="term" value="F:ATP binding"/>
    <property type="evidence" value="ECO:0007669"/>
    <property type="project" value="InterPro"/>
</dbReference>
<evidence type="ECO:0000313" key="2">
    <source>
        <dbReference type="EMBL" id="SVC68212.1"/>
    </source>
</evidence>
<dbReference type="InterPro" id="IPR050764">
    <property type="entry name" value="CbbQ/NirQ/NorQ/GpvN"/>
</dbReference>
<dbReference type="GO" id="GO:0016887">
    <property type="term" value="F:ATP hydrolysis activity"/>
    <property type="evidence" value="ECO:0007669"/>
    <property type="project" value="InterPro"/>
</dbReference>
<protein>
    <recommendedName>
        <fullName evidence="1">ATPase dynein-related AAA domain-containing protein</fullName>
    </recommendedName>
</protein>
<reference evidence="2" key="1">
    <citation type="submission" date="2018-05" db="EMBL/GenBank/DDBJ databases">
        <authorList>
            <person name="Lanie J.A."/>
            <person name="Ng W.-L."/>
            <person name="Kazmierczak K.M."/>
            <person name="Andrzejewski T.M."/>
            <person name="Davidsen T.M."/>
            <person name="Wayne K.J."/>
            <person name="Tettelin H."/>
            <person name="Glass J.I."/>
            <person name="Rusch D."/>
            <person name="Podicherti R."/>
            <person name="Tsui H.-C.T."/>
            <person name="Winkler M.E."/>
        </authorList>
    </citation>
    <scope>NUCLEOTIDE SEQUENCE</scope>
</reference>
<dbReference type="SUPFAM" id="SSF52540">
    <property type="entry name" value="P-loop containing nucleoside triphosphate hydrolases"/>
    <property type="match status" value="1"/>
</dbReference>
<dbReference type="Pfam" id="PF07728">
    <property type="entry name" value="AAA_5"/>
    <property type="match status" value="1"/>
</dbReference>
<sequence length="350" mass="37913">MAKKKRAAVEAVKENKTDTRPSLLSGIGLFGLSHLEPVILAALATEAPLLLIGPHGTGKSLLLTRIAEALGLAFRHYNASLLNFDDLVGFPLPDKDGTLEYVKTPAAIWGAEAVIFDEISRCRPDIQNKLFPIIHERRAQGIFLDELRYRWAAMNPPVSEDEDEGYIGSEPLDPALTDRFAFVVNMPLWDRFSEDEQLAIILTDDSVVTSNSANSFRCAITSTRAVFPSIKESIGGAVAVYVRSLVALLAQAGIPLSPRRAGILLRSVLSVHAAALTLDADANPSESALLAVRNCLPQVAEGITISEIKFLRAHREAWRLADVKPGDPLQAILTAADPVERVRVAVAATK</sequence>
<dbReference type="PANTHER" id="PTHR42759:SF1">
    <property type="entry name" value="MAGNESIUM-CHELATASE SUBUNIT CHLD"/>
    <property type="match status" value="1"/>
</dbReference>
<dbReference type="Gene3D" id="3.40.50.300">
    <property type="entry name" value="P-loop containing nucleotide triphosphate hydrolases"/>
    <property type="match status" value="1"/>
</dbReference>
<gene>
    <name evidence="2" type="ORF">METZ01_LOCUS321066</name>
</gene>
<dbReference type="PRINTS" id="PR00300">
    <property type="entry name" value="CLPPROTEASEA"/>
</dbReference>
<dbReference type="PANTHER" id="PTHR42759">
    <property type="entry name" value="MOXR FAMILY PROTEIN"/>
    <property type="match status" value="1"/>
</dbReference>
<dbReference type="EMBL" id="UINC01104786">
    <property type="protein sequence ID" value="SVC68212.1"/>
    <property type="molecule type" value="Genomic_DNA"/>
</dbReference>
<dbReference type="InterPro" id="IPR027417">
    <property type="entry name" value="P-loop_NTPase"/>
</dbReference>
<evidence type="ECO:0000259" key="1">
    <source>
        <dbReference type="Pfam" id="PF07728"/>
    </source>
</evidence>
<accession>A0A382P8H9</accession>